<dbReference type="Pfam" id="PF10517">
    <property type="entry name" value="DM13"/>
    <property type="match status" value="1"/>
</dbReference>
<protein>
    <recommendedName>
        <fullName evidence="2">DM13 domain-containing protein</fullName>
    </recommendedName>
</protein>
<dbReference type="PROSITE" id="PS51549">
    <property type="entry name" value="DM13"/>
    <property type="match status" value="1"/>
</dbReference>
<gene>
    <name evidence="3" type="ORF">N7458_006034</name>
</gene>
<reference evidence="3" key="2">
    <citation type="journal article" date="2023" name="IMA Fungus">
        <title>Comparative genomic study of the Penicillium genus elucidates a diverse pangenome and 15 lateral gene transfer events.</title>
        <authorList>
            <person name="Petersen C."/>
            <person name="Sorensen T."/>
            <person name="Nielsen M.R."/>
            <person name="Sondergaard T.E."/>
            <person name="Sorensen J.L."/>
            <person name="Fitzpatrick D.A."/>
            <person name="Frisvad J.C."/>
            <person name="Nielsen K.L."/>
        </authorList>
    </citation>
    <scope>NUCLEOTIDE SEQUENCE</scope>
    <source>
        <strain evidence="3">IBT 16125</strain>
    </source>
</reference>
<feature type="domain" description="DM13" evidence="2">
    <location>
        <begin position="22"/>
        <end position="129"/>
    </location>
</feature>
<dbReference type="InterPro" id="IPR045879">
    <property type="entry name" value="B561A"/>
</dbReference>
<dbReference type="GeneID" id="81599659"/>
<evidence type="ECO:0000313" key="4">
    <source>
        <dbReference type="Proteomes" id="UP001213681"/>
    </source>
</evidence>
<dbReference type="RefSeq" id="XP_056765120.1">
    <property type="nucleotide sequence ID" value="XM_056909416.1"/>
</dbReference>
<sequence>MHFLSTAILLTGLIATVLGQNGTKIGYSGKFSTLSGGLQGTVTVINSTTLKISNYELQDASAPALYWWGATNSDLKDGFRISNMHITIPTKNPSEMTIELDAGKTIMDFSVVGLWCEKFGIDFGQTTLAADGSSGATTASVTAASTTSATSSTTSTSAAIRQAVSVSTVLAGLFASALFF</sequence>
<keyword evidence="4" id="KW-1185">Reference proteome</keyword>
<evidence type="ECO:0000256" key="1">
    <source>
        <dbReference type="SAM" id="SignalP"/>
    </source>
</evidence>
<organism evidence="3 4">
    <name type="scientific">Penicillium daleae</name>
    <dbReference type="NCBI Taxonomy" id="63821"/>
    <lineage>
        <taxon>Eukaryota</taxon>
        <taxon>Fungi</taxon>
        <taxon>Dikarya</taxon>
        <taxon>Ascomycota</taxon>
        <taxon>Pezizomycotina</taxon>
        <taxon>Eurotiomycetes</taxon>
        <taxon>Eurotiomycetidae</taxon>
        <taxon>Eurotiales</taxon>
        <taxon>Aspergillaceae</taxon>
        <taxon>Penicillium</taxon>
    </lineage>
</organism>
<dbReference type="SMART" id="SM00686">
    <property type="entry name" value="DM13"/>
    <property type="match status" value="1"/>
</dbReference>
<dbReference type="PANTHER" id="PTHR47281">
    <property type="entry name" value="OS09G0557700 PROTEIN"/>
    <property type="match status" value="1"/>
</dbReference>
<dbReference type="PANTHER" id="PTHR47281:SF1">
    <property type="entry name" value="OS09G0557700 PROTEIN"/>
    <property type="match status" value="1"/>
</dbReference>
<dbReference type="InterPro" id="IPR019545">
    <property type="entry name" value="DM13_domain"/>
</dbReference>
<reference evidence="3" key="1">
    <citation type="submission" date="2022-12" db="EMBL/GenBank/DDBJ databases">
        <authorList>
            <person name="Petersen C."/>
        </authorList>
    </citation>
    <scope>NUCLEOTIDE SEQUENCE</scope>
    <source>
        <strain evidence="3">IBT 16125</strain>
    </source>
</reference>
<evidence type="ECO:0000313" key="3">
    <source>
        <dbReference type="EMBL" id="KAJ5449585.1"/>
    </source>
</evidence>
<accession>A0AAD6C5R8</accession>
<feature type="chain" id="PRO_5041898185" description="DM13 domain-containing protein" evidence="1">
    <location>
        <begin position="20"/>
        <end position="180"/>
    </location>
</feature>
<dbReference type="Proteomes" id="UP001213681">
    <property type="component" value="Unassembled WGS sequence"/>
</dbReference>
<name>A0AAD6C5R8_9EURO</name>
<feature type="signal peptide" evidence="1">
    <location>
        <begin position="1"/>
        <end position="19"/>
    </location>
</feature>
<dbReference type="EMBL" id="JAPVEA010000006">
    <property type="protein sequence ID" value="KAJ5449585.1"/>
    <property type="molecule type" value="Genomic_DNA"/>
</dbReference>
<dbReference type="AlphaFoldDB" id="A0AAD6C5R8"/>
<proteinExistence type="predicted"/>
<comment type="caution">
    <text evidence="3">The sequence shown here is derived from an EMBL/GenBank/DDBJ whole genome shotgun (WGS) entry which is preliminary data.</text>
</comment>
<evidence type="ECO:0000259" key="2">
    <source>
        <dbReference type="PROSITE" id="PS51549"/>
    </source>
</evidence>
<keyword evidence="1" id="KW-0732">Signal</keyword>